<accession>A0ABV7NZX8</accession>
<name>A0ABV7NZX8_9PSEU</name>
<evidence type="ECO:0000313" key="2">
    <source>
        <dbReference type="EMBL" id="MFC3451300.1"/>
    </source>
</evidence>
<reference evidence="3" key="1">
    <citation type="journal article" date="2019" name="Int. J. Syst. Evol. Microbiol.">
        <title>The Global Catalogue of Microorganisms (GCM) 10K type strain sequencing project: providing services to taxonomists for standard genome sequencing and annotation.</title>
        <authorList>
            <consortium name="The Broad Institute Genomics Platform"/>
            <consortium name="The Broad Institute Genome Sequencing Center for Infectious Disease"/>
            <person name="Wu L."/>
            <person name="Ma J."/>
        </authorList>
    </citation>
    <scope>NUCLEOTIDE SEQUENCE [LARGE SCALE GENOMIC DNA]</scope>
    <source>
        <strain evidence="3">CGMCC 4.7676</strain>
    </source>
</reference>
<gene>
    <name evidence="2" type="ORF">ACFOSH_17860</name>
</gene>
<comment type="caution">
    <text evidence="2">The sequence shown here is derived from an EMBL/GenBank/DDBJ whole genome shotgun (WGS) entry which is preliminary data.</text>
</comment>
<proteinExistence type="predicted"/>
<organism evidence="2 3">
    <name type="scientific">Amycolatopsis speibonae</name>
    <dbReference type="NCBI Taxonomy" id="1450224"/>
    <lineage>
        <taxon>Bacteria</taxon>
        <taxon>Bacillati</taxon>
        <taxon>Actinomycetota</taxon>
        <taxon>Actinomycetes</taxon>
        <taxon>Pseudonocardiales</taxon>
        <taxon>Pseudonocardiaceae</taxon>
        <taxon>Amycolatopsis</taxon>
    </lineage>
</organism>
<keyword evidence="3" id="KW-1185">Reference proteome</keyword>
<feature type="compositionally biased region" description="Pro residues" evidence="1">
    <location>
        <begin position="125"/>
        <end position="144"/>
    </location>
</feature>
<sequence length="219" mass="23833">MKELKAFVALQARLYEFLEQQDAKTLQAILDGKAHLVVVQAEGTPAPTASSERLSVVRELLKRTSGQSWVSFTRSRKIKKDALSEAAEKLGLSFHAKATVAELADLLVSRGSGLIGETAGTPEPESSPEPEPRPALPAPPPTSPSPEAAAIASRLREMDTEQEGAAYLDAQRLDRESLLAVAAELQLTRVTRLSQTELKKRVLNQAIVSRRKFSGLRAW</sequence>
<protein>
    <recommendedName>
        <fullName evidence="4">Rho termination factor N-terminal domain-containing protein</fullName>
    </recommendedName>
</protein>
<evidence type="ECO:0008006" key="4">
    <source>
        <dbReference type="Google" id="ProtNLM"/>
    </source>
</evidence>
<dbReference type="EMBL" id="JBHRWK010000024">
    <property type="protein sequence ID" value="MFC3451300.1"/>
    <property type="molecule type" value="Genomic_DNA"/>
</dbReference>
<dbReference type="Proteomes" id="UP001595645">
    <property type="component" value="Unassembled WGS sequence"/>
</dbReference>
<feature type="region of interest" description="Disordered" evidence="1">
    <location>
        <begin position="114"/>
        <end position="148"/>
    </location>
</feature>
<evidence type="ECO:0000313" key="3">
    <source>
        <dbReference type="Proteomes" id="UP001595645"/>
    </source>
</evidence>
<evidence type="ECO:0000256" key="1">
    <source>
        <dbReference type="SAM" id="MobiDB-lite"/>
    </source>
</evidence>
<dbReference type="RefSeq" id="WP_378240054.1">
    <property type="nucleotide sequence ID" value="NZ_JBHRWK010000024.1"/>
</dbReference>